<feature type="region of interest" description="Disordered" evidence="1">
    <location>
        <begin position="562"/>
        <end position="621"/>
    </location>
</feature>
<dbReference type="EMBL" id="KZ819669">
    <property type="protein sequence ID" value="PWN27002.1"/>
    <property type="molecule type" value="Genomic_DNA"/>
</dbReference>
<protein>
    <submittedName>
        <fullName evidence="2">Uncharacterized protein</fullName>
    </submittedName>
</protein>
<dbReference type="AlphaFoldDB" id="A0A316UNW8"/>
<dbReference type="GeneID" id="37031049"/>
<organism evidence="2 3">
    <name type="scientific">Jaminaea rosea</name>
    <dbReference type="NCBI Taxonomy" id="1569628"/>
    <lineage>
        <taxon>Eukaryota</taxon>
        <taxon>Fungi</taxon>
        <taxon>Dikarya</taxon>
        <taxon>Basidiomycota</taxon>
        <taxon>Ustilaginomycotina</taxon>
        <taxon>Exobasidiomycetes</taxon>
        <taxon>Microstromatales</taxon>
        <taxon>Microstromatales incertae sedis</taxon>
        <taxon>Jaminaea</taxon>
    </lineage>
</organism>
<keyword evidence="3" id="KW-1185">Reference proteome</keyword>
<sequence length="621" mass="69353">MGAGIYLGIVFKDGLLAEWYLGRTGCIHYRFVEHFVDAFLKLTRNHFYDAARQGDYVLIFPLYHDLSPERLDAAAWQQRATLESIWATLLNSFEAREQRYRGNTVDVNASYRAFRQKFGLVELAGVQGGNNTPCFEAPEMEKSSEEVCKGHRGHVQNKDLLVDIGRERQYRQRLLPATANGDALGHLRLLILHFAADRAFVMTLSALLFSTGLEWRHPKDNKRQPAFLVNTILERNAYREAVEVFKTGVWRFVLTDGEPSSLPCVPLLQRPLFDNLLLVAIADGMDKEVPLNARVEAQKELIRWSEADRPPAAEWAKMSKAHQRAWDGFCLISGQAHIRFHDVEIVCLRPADERGPVGDAFRARAGMVRAYECKPNILHAACPIKFGNRGSGKNPAVELGKKHVAAEPHWTATVLPIGATSFTSWQHLSFESQANHKTSTWRPLHDAIDAWKAFDRASGMHVDADLPSLFRGEKKALLPSTLPKVLIGRKLTKWTGGGAFTYAKYVKGKQQHFRIICSAEEQREMGMLVSPDGDTWWPKDDFAPGSVNSARAFDYNKTFRAEHEKKSRGEPLSDSVRAKKLLSHEAESAREAKNVTAEDGGSGGEGDAADKAGGVVPEGQA</sequence>
<evidence type="ECO:0000313" key="2">
    <source>
        <dbReference type="EMBL" id="PWN27002.1"/>
    </source>
</evidence>
<dbReference type="RefSeq" id="XP_025361614.1">
    <property type="nucleotide sequence ID" value="XM_025509226.1"/>
</dbReference>
<gene>
    <name evidence="2" type="ORF">BDZ90DRAFT_279939</name>
</gene>
<accession>A0A316UNW8</accession>
<name>A0A316UNW8_9BASI</name>
<proteinExistence type="predicted"/>
<feature type="compositionally biased region" description="Basic and acidic residues" evidence="1">
    <location>
        <begin position="582"/>
        <end position="593"/>
    </location>
</feature>
<evidence type="ECO:0000256" key="1">
    <source>
        <dbReference type="SAM" id="MobiDB-lite"/>
    </source>
</evidence>
<evidence type="ECO:0000313" key="3">
    <source>
        <dbReference type="Proteomes" id="UP000245884"/>
    </source>
</evidence>
<reference evidence="2 3" key="1">
    <citation type="journal article" date="2018" name="Mol. Biol. Evol.">
        <title>Broad Genomic Sampling Reveals a Smut Pathogenic Ancestry of the Fungal Clade Ustilaginomycotina.</title>
        <authorList>
            <person name="Kijpornyongpan T."/>
            <person name="Mondo S.J."/>
            <person name="Barry K."/>
            <person name="Sandor L."/>
            <person name="Lee J."/>
            <person name="Lipzen A."/>
            <person name="Pangilinan J."/>
            <person name="LaButti K."/>
            <person name="Hainaut M."/>
            <person name="Henrissat B."/>
            <person name="Grigoriev I.V."/>
            <person name="Spatafora J.W."/>
            <person name="Aime M.C."/>
        </authorList>
    </citation>
    <scope>NUCLEOTIDE SEQUENCE [LARGE SCALE GENOMIC DNA]</scope>
    <source>
        <strain evidence="2 3">MCA 5214</strain>
    </source>
</reference>
<feature type="compositionally biased region" description="Basic and acidic residues" evidence="1">
    <location>
        <begin position="562"/>
        <end position="571"/>
    </location>
</feature>
<dbReference type="Proteomes" id="UP000245884">
    <property type="component" value="Unassembled WGS sequence"/>
</dbReference>